<dbReference type="Proteomes" id="UP000006804">
    <property type="component" value="Chromosome"/>
</dbReference>
<keyword evidence="1" id="KW-1133">Transmembrane helix</keyword>
<keyword evidence="3" id="KW-1185">Reference proteome</keyword>
<feature type="transmembrane region" description="Helical" evidence="1">
    <location>
        <begin position="387"/>
        <end position="405"/>
    </location>
</feature>
<dbReference type="STRING" id="688269.Theth_1478"/>
<feature type="transmembrane region" description="Helical" evidence="1">
    <location>
        <begin position="55"/>
        <end position="78"/>
    </location>
</feature>
<evidence type="ECO:0000313" key="3">
    <source>
        <dbReference type="Proteomes" id="UP000006804"/>
    </source>
</evidence>
<organism evidence="2 3">
    <name type="scientific">Pseudothermotoga thermarum DSM 5069</name>
    <dbReference type="NCBI Taxonomy" id="688269"/>
    <lineage>
        <taxon>Bacteria</taxon>
        <taxon>Thermotogati</taxon>
        <taxon>Thermotogota</taxon>
        <taxon>Thermotogae</taxon>
        <taxon>Thermotogales</taxon>
        <taxon>Thermotogaceae</taxon>
        <taxon>Pseudothermotoga</taxon>
    </lineage>
</organism>
<dbReference type="OrthoDB" id="37830at2"/>
<dbReference type="PATRIC" id="fig|688269.3.peg.1527"/>
<feature type="transmembrane region" description="Helical" evidence="1">
    <location>
        <begin position="155"/>
        <end position="175"/>
    </location>
</feature>
<dbReference type="eggNOG" id="COG4267">
    <property type="taxonomic scope" value="Bacteria"/>
</dbReference>
<dbReference type="AlphaFoldDB" id="F7YUX3"/>
<proteinExistence type="predicted"/>
<feature type="transmembrane region" description="Helical" evidence="1">
    <location>
        <begin position="125"/>
        <end position="143"/>
    </location>
</feature>
<dbReference type="EMBL" id="CP002351">
    <property type="protein sequence ID" value="AEH51535.1"/>
    <property type="molecule type" value="Genomic_DNA"/>
</dbReference>
<keyword evidence="1" id="KW-0812">Transmembrane</keyword>
<accession>F7YUX3</accession>
<dbReference type="HOGENOM" id="CLU_043533_1_1_0"/>
<feature type="transmembrane region" description="Helical" evidence="1">
    <location>
        <begin position="356"/>
        <end position="380"/>
    </location>
</feature>
<reference evidence="2 3" key="1">
    <citation type="submission" date="2010-11" db="EMBL/GenBank/DDBJ databases">
        <title>The complete genome of Thermotoga thermarum DSM 5069.</title>
        <authorList>
            <consortium name="US DOE Joint Genome Institute (JGI-PGF)"/>
            <person name="Lucas S."/>
            <person name="Copeland A."/>
            <person name="Lapidus A."/>
            <person name="Bruce D."/>
            <person name="Goodwin L."/>
            <person name="Pitluck S."/>
            <person name="Kyrpides N."/>
            <person name="Mavromatis K."/>
            <person name="Ivanova N."/>
            <person name="Zeytun A."/>
            <person name="Brettin T."/>
            <person name="Detter J.C."/>
            <person name="Tapia R."/>
            <person name="Han C."/>
            <person name="Land M."/>
            <person name="Hauser L."/>
            <person name="Markowitz V."/>
            <person name="Cheng J.-F."/>
            <person name="Hugenholtz P."/>
            <person name="Woyke T."/>
            <person name="Wu D."/>
            <person name="Spring S."/>
            <person name="Schroeder M."/>
            <person name="Brambilla E."/>
            <person name="Klenk H.-P."/>
            <person name="Eisen J.A."/>
        </authorList>
    </citation>
    <scope>NUCLEOTIDE SEQUENCE [LARGE SCALE GENOMIC DNA]</scope>
    <source>
        <strain evidence="2 3">DSM 5069</strain>
    </source>
</reference>
<keyword evidence="1" id="KW-0472">Membrane</keyword>
<feature type="transmembrane region" description="Helical" evidence="1">
    <location>
        <begin position="411"/>
        <end position="432"/>
    </location>
</feature>
<protein>
    <recommendedName>
        <fullName evidence="4">Transmembrane protein</fullName>
    </recommendedName>
</protein>
<evidence type="ECO:0000313" key="2">
    <source>
        <dbReference type="EMBL" id="AEH51535.1"/>
    </source>
</evidence>
<evidence type="ECO:0000256" key="1">
    <source>
        <dbReference type="SAM" id="Phobius"/>
    </source>
</evidence>
<feature type="transmembrane region" description="Helical" evidence="1">
    <location>
        <begin position="221"/>
        <end position="244"/>
    </location>
</feature>
<feature type="transmembrane region" description="Helical" evidence="1">
    <location>
        <begin position="264"/>
        <end position="284"/>
    </location>
</feature>
<feature type="transmembrane region" description="Helical" evidence="1">
    <location>
        <begin position="99"/>
        <end position="119"/>
    </location>
</feature>
<dbReference type="InterPro" id="IPR031617">
    <property type="entry name" value="PelG"/>
</dbReference>
<feature type="transmembrane region" description="Helical" evidence="1">
    <location>
        <begin position="21"/>
        <end position="49"/>
    </location>
</feature>
<name>F7YUX3_9THEM</name>
<dbReference type="Pfam" id="PF16933">
    <property type="entry name" value="PelG"/>
    <property type="match status" value="1"/>
</dbReference>
<feature type="transmembrane region" description="Helical" evidence="1">
    <location>
        <begin position="325"/>
        <end position="350"/>
    </location>
</feature>
<dbReference type="RefSeq" id="WP_013932749.1">
    <property type="nucleotide sequence ID" value="NC_015707.1"/>
</dbReference>
<sequence precursor="true">MAGIGFRLNRMFYRGSVSSDILAIFYSMLVAAGPWIITAASLFAILYFFDIEDPYLFVSLVYGFIISVIFSGLTNTFLTRRVSDHVYTRNYKKIFPETMGLLLVANSLLALFCVLFLGINKHEAWFIFAFTYLCVSLLSLWIVSVASLATENIQLYIVSYIIFGVTAALFVRFFGDGSFDKIMGFSLSVNLSMFLHLINTLRSFGTEEFISFKWFGALKKYWENIFIGLAYNLAIWIDEFVVWRSKTYSQEILKGFRFSSYYDLPMFISYLSIIPTVVMFVMVLETRFYRRYHEFYSIIISRSTLNDMELAKDNMAEELRKSVELTVIIQLFFSTLLFIANEIGIFSRAFYVEKAILRIGIVGAMFNGFYLTITLLLLYFDFRRDVLWLNTLTFLCNLSLSIWFVNKAPYTLLPASYTISFTIFTFVSYAILLKKVEKIIQIEFSRQKIQIEKGVVRTLKDLRGDLR</sequence>
<evidence type="ECO:0008006" key="4">
    <source>
        <dbReference type="Google" id="ProtNLM"/>
    </source>
</evidence>
<dbReference type="KEGG" id="tta:Theth_1478"/>
<feature type="transmembrane region" description="Helical" evidence="1">
    <location>
        <begin position="181"/>
        <end position="201"/>
    </location>
</feature>
<gene>
    <name evidence="2" type="ORF">Theth_1478</name>
</gene>